<dbReference type="EMBL" id="MHQC01000027">
    <property type="protein sequence ID" value="OGZ94802.1"/>
    <property type="molecule type" value="Genomic_DNA"/>
</dbReference>
<reference evidence="1 2" key="1">
    <citation type="journal article" date="2016" name="Nat. Commun.">
        <title>Thousands of microbial genomes shed light on interconnected biogeochemical processes in an aquifer system.</title>
        <authorList>
            <person name="Anantharaman K."/>
            <person name="Brown C.T."/>
            <person name="Hug L.A."/>
            <person name="Sharon I."/>
            <person name="Castelle C.J."/>
            <person name="Probst A.J."/>
            <person name="Thomas B.C."/>
            <person name="Singh A."/>
            <person name="Wilkins M.J."/>
            <person name="Karaoz U."/>
            <person name="Brodie E.L."/>
            <person name="Williams K.H."/>
            <person name="Hubbard S.S."/>
            <person name="Banfield J.F."/>
        </authorList>
    </citation>
    <scope>NUCLEOTIDE SEQUENCE [LARGE SCALE GENOMIC DNA]</scope>
</reference>
<sequence length="93" mass="10818">MPEETIRTPIRLIFGTGNGLYQAFTLIYENGDGSPGWLNVWREDAEIFKKVKFIEEGESAIVWRKHTKHSIFGNTEDQTIQEICIRKDAQLKY</sequence>
<dbReference type="Proteomes" id="UP000177152">
    <property type="component" value="Unassembled WGS sequence"/>
</dbReference>
<accession>A0A1G2K5U2</accession>
<protein>
    <submittedName>
        <fullName evidence="1">Uncharacterized protein</fullName>
    </submittedName>
</protein>
<proteinExistence type="predicted"/>
<dbReference type="AlphaFoldDB" id="A0A1G2K5U2"/>
<gene>
    <name evidence="1" type="ORF">A2633_05805</name>
</gene>
<evidence type="ECO:0000313" key="1">
    <source>
        <dbReference type="EMBL" id="OGZ94802.1"/>
    </source>
</evidence>
<comment type="caution">
    <text evidence="1">The sequence shown here is derived from an EMBL/GenBank/DDBJ whole genome shotgun (WGS) entry which is preliminary data.</text>
</comment>
<evidence type="ECO:0000313" key="2">
    <source>
        <dbReference type="Proteomes" id="UP000177152"/>
    </source>
</evidence>
<name>A0A1G2K5U2_9BACT</name>
<organism evidence="1 2">
    <name type="scientific">Candidatus Sungbacteria bacterium RIFCSPHIGHO2_01_FULL_47_32</name>
    <dbReference type="NCBI Taxonomy" id="1802264"/>
    <lineage>
        <taxon>Bacteria</taxon>
        <taxon>Candidatus Sungiibacteriota</taxon>
    </lineage>
</organism>